<name>A0A0F8YXJ3_9ZZZZ</name>
<evidence type="ECO:0000313" key="2">
    <source>
        <dbReference type="EMBL" id="KKK86172.1"/>
    </source>
</evidence>
<dbReference type="PANTHER" id="PTHR33171">
    <property type="entry name" value="LAR_N DOMAIN-CONTAINING PROTEIN"/>
    <property type="match status" value="1"/>
</dbReference>
<gene>
    <name evidence="2" type="ORF">LCGC14_2765890</name>
</gene>
<feature type="non-terminal residue" evidence="2">
    <location>
        <position position="283"/>
    </location>
</feature>
<sequence length="283" mass="30605">MIEATLLFGDGTVNVSLPGRTQLVGGGDGATRGSRLEPVADQAVAVREALARPLGLPRIRELVRPGATVLIAFDDPTAPSFGPVRRLAIEAILEELAEAGVPEGNVNLVCANALHRKWTETELASILGQDLVRRFGERLTCHDAEDAENLTYLGTTPSGYDVEVHRLVTDSDLTIYVNAACHLGFNGGWKSICVGLSTWRSIRWTHTPDGMSMSVRDNRMQKVFDEMGGVVESRLGRPVFKVETVLANPASIGRIWAGSVAETRAAALEVQTSLHKPRRSEAE</sequence>
<comment type="caution">
    <text evidence="2">The sequence shown here is derived from an EMBL/GenBank/DDBJ whole genome shotgun (WGS) entry which is preliminary data.</text>
</comment>
<dbReference type="PANTHER" id="PTHR33171:SF17">
    <property type="entry name" value="LARA-LIKE N-TERMINAL DOMAIN-CONTAINING PROTEIN"/>
    <property type="match status" value="1"/>
</dbReference>
<reference evidence="2" key="1">
    <citation type="journal article" date="2015" name="Nature">
        <title>Complex archaea that bridge the gap between prokaryotes and eukaryotes.</title>
        <authorList>
            <person name="Spang A."/>
            <person name="Saw J.H."/>
            <person name="Jorgensen S.L."/>
            <person name="Zaremba-Niedzwiedzka K."/>
            <person name="Martijn J."/>
            <person name="Lind A.E."/>
            <person name="van Eijk R."/>
            <person name="Schleper C."/>
            <person name="Guy L."/>
            <person name="Ettema T.J."/>
        </authorList>
    </citation>
    <scope>NUCLEOTIDE SEQUENCE</scope>
</reference>
<dbReference type="Gene3D" id="3.40.50.11440">
    <property type="match status" value="1"/>
</dbReference>
<organism evidence="2">
    <name type="scientific">marine sediment metagenome</name>
    <dbReference type="NCBI Taxonomy" id="412755"/>
    <lineage>
        <taxon>unclassified sequences</taxon>
        <taxon>metagenomes</taxon>
        <taxon>ecological metagenomes</taxon>
    </lineage>
</organism>
<dbReference type="InterPro" id="IPR018657">
    <property type="entry name" value="LarA-like_N"/>
</dbReference>
<dbReference type="InterPro" id="IPR048068">
    <property type="entry name" value="LarA-like"/>
</dbReference>
<protein>
    <recommendedName>
        <fullName evidence="1">LarA-like N-terminal domain-containing protein</fullName>
    </recommendedName>
</protein>
<dbReference type="EMBL" id="LAZR01050968">
    <property type="protein sequence ID" value="KKK86172.1"/>
    <property type="molecule type" value="Genomic_DNA"/>
</dbReference>
<dbReference type="Pfam" id="PF09861">
    <property type="entry name" value="Lar_N"/>
    <property type="match status" value="1"/>
</dbReference>
<dbReference type="GO" id="GO:0050043">
    <property type="term" value="F:lactate racemase activity"/>
    <property type="evidence" value="ECO:0007669"/>
    <property type="project" value="InterPro"/>
</dbReference>
<dbReference type="AlphaFoldDB" id="A0A0F8YXJ3"/>
<feature type="domain" description="LarA-like N-terminal" evidence="1">
    <location>
        <begin position="31"/>
        <end position="207"/>
    </location>
</feature>
<evidence type="ECO:0000259" key="1">
    <source>
        <dbReference type="Pfam" id="PF09861"/>
    </source>
</evidence>
<accession>A0A0F8YXJ3</accession>
<proteinExistence type="predicted"/>